<keyword evidence="2" id="KW-1185">Reference proteome</keyword>
<organism evidence="1 2">
    <name type="scientific">Balnearium lithotrophicum</name>
    <dbReference type="NCBI Taxonomy" id="223788"/>
    <lineage>
        <taxon>Bacteria</taxon>
        <taxon>Pseudomonadati</taxon>
        <taxon>Aquificota</taxon>
        <taxon>Aquificia</taxon>
        <taxon>Desulfurobacteriales</taxon>
        <taxon>Desulfurobacteriaceae</taxon>
        <taxon>Balnearium</taxon>
    </lineage>
</organism>
<dbReference type="AlphaFoldDB" id="A0A521EB01"/>
<evidence type="ECO:0000313" key="1">
    <source>
        <dbReference type="EMBL" id="SMO81115.1"/>
    </source>
</evidence>
<sequence length="143" mass="17126">MKGKEIVRPKTVVLKPKAPIRRYDVFAEYNRIKAVKEFGFTDDEAKAYGLAVAKVVAARKFFGHRIKYRGATRAYLEGRTTEKWWRKLATPSEFDEKIIQRMGEDFYYKVFRPTLERLYEEGKDYMEIRDSVREEWNKLLEEK</sequence>
<accession>A0A521EB01</accession>
<dbReference type="OrthoDB" id="13844at2"/>
<name>A0A521EB01_9BACT</name>
<gene>
    <name evidence="1" type="ORF">SAMN06269117_1369</name>
</gene>
<dbReference type="RefSeq" id="WP_142936251.1">
    <property type="nucleotide sequence ID" value="NZ_FXTM01000036.1"/>
</dbReference>
<evidence type="ECO:0000313" key="2">
    <source>
        <dbReference type="Proteomes" id="UP000317315"/>
    </source>
</evidence>
<proteinExistence type="predicted"/>
<reference evidence="1 2" key="1">
    <citation type="submission" date="2017-05" db="EMBL/GenBank/DDBJ databases">
        <authorList>
            <person name="Varghese N."/>
            <person name="Submissions S."/>
        </authorList>
    </citation>
    <scope>NUCLEOTIDE SEQUENCE [LARGE SCALE GENOMIC DNA]</scope>
    <source>
        <strain evidence="1 2">DSM 16304</strain>
    </source>
</reference>
<dbReference type="Proteomes" id="UP000317315">
    <property type="component" value="Unassembled WGS sequence"/>
</dbReference>
<protein>
    <submittedName>
        <fullName evidence="1">Uncharacterized protein</fullName>
    </submittedName>
</protein>
<dbReference type="EMBL" id="FXTM01000036">
    <property type="protein sequence ID" value="SMO81115.1"/>
    <property type="molecule type" value="Genomic_DNA"/>
</dbReference>